<dbReference type="Pfam" id="PF05699">
    <property type="entry name" value="Dimer_Tnp_hAT"/>
    <property type="match status" value="1"/>
</dbReference>
<evidence type="ECO:0000313" key="4">
    <source>
        <dbReference type="EMBL" id="KAG6395920.1"/>
    </source>
</evidence>
<dbReference type="InterPro" id="IPR052035">
    <property type="entry name" value="ZnF_BED_domain_contain"/>
</dbReference>
<dbReference type="AlphaFoldDB" id="A0A8X8WJH8"/>
<feature type="domain" description="HAT C-terminal dimerisation" evidence="2">
    <location>
        <begin position="593"/>
        <end position="679"/>
    </location>
</feature>
<gene>
    <name evidence="4" type="ORF">SASPL_142053</name>
</gene>
<dbReference type="EMBL" id="PNBA02000016">
    <property type="protein sequence ID" value="KAG6395920.1"/>
    <property type="molecule type" value="Genomic_DNA"/>
</dbReference>
<dbReference type="InterPro" id="IPR025525">
    <property type="entry name" value="hAT-like_transposase_RNase-H"/>
</dbReference>
<dbReference type="GO" id="GO:0008270">
    <property type="term" value="F:zinc ion binding"/>
    <property type="evidence" value="ECO:0007669"/>
    <property type="project" value="UniProtKB-KW"/>
</dbReference>
<keyword evidence="5" id="KW-1185">Reference proteome</keyword>
<dbReference type="Proteomes" id="UP000298416">
    <property type="component" value="Unassembled WGS sequence"/>
</dbReference>
<accession>A0A8X8WJH8</accession>
<keyword evidence="1" id="KW-0238">DNA-binding</keyword>
<evidence type="ECO:0000259" key="2">
    <source>
        <dbReference type="Pfam" id="PF05699"/>
    </source>
</evidence>
<protein>
    <submittedName>
        <fullName evidence="4">Uncharacterized protein</fullName>
    </submittedName>
</protein>
<dbReference type="InterPro" id="IPR008906">
    <property type="entry name" value="HATC_C_dom"/>
</dbReference>
<evidence type="ECO:0000313" key="5">
    <source>
        <dbReference type="Proteomes" id="UP000298416"/>
    </source>
</evidence>
<dbReference type="SUPFAM" id="SSF53098">
    <property type="entry name" value="Ribonuclease H-like"/>
    <property type="match status" value="1"/>
</dbReference>
<dbReference type="InterPro" id="IPR012337">
    <property type="entry name" value="RNaseH-like_sf"/>
</dbReference>
<comment type="caution">
    <text evidence="4">The sequence shown here is derived from an EMBL/GenBank/DDBJ whole genome shotgun (WGS) entry which is preliminary data.</text>
</comment>
<dbReference type="GO" id="GO:0046983">
    <property type="term" value="F:protein dimerization activity"/>
    <property type="evidence" value="ECO:0007669"/>
    <property type="project" value="InterPro"/>
</dbReference>
<dbReference type="PANTHER" id="PTHR46481:SF7">
    <property type="entry name" value="ZINC FINGER BED DOMAIN-CONTAINING PROTEIN RICESLEEPER 2-LIKE"/>
    <property type="match status" value="1"/>
</dbReference>
<name>A0A8X8WJH8_SALSN</name>
<dbReference type="Pfam" id="PF14372">
    <property type="entry name" value="hAT-like_RNase-H"/>
    <property type="match status" value="1"/>
</dbReference>
<reference evidence="4" key="1">
    <citation type="submission" date="2018-01" db="EMBL/GenBank/DDBJ databases">
        <authorList>
            <person name="Mao J.F."/>
        </authorList>
    </citation>
    <scope>NUCLEOTIDE SEQUENCE</scope>
    <source>
        <strain evidence="4">Huo1</strain>
        <tissue evidence="4">Leaf</tissue>
    </source>
</reference>
<sequence length="691" mass="79974">MEYCECHSDSSINQDSDVELSEEDNEMCIDIEEMFQDEEVQKATRMSLAKMIIHEELPFSFVEEEAFNRFMRAANPLFKIPTRHELREDNIYLSIRNSECLSQASNDYDSDVEMSEEECLKYSQEVKERFEDIEVQKSCRMALARMIILQELPFSSIQQQGFQMLMTEINPYFKIPTIRELGSDCVKVFLLQKEQMRKFFSSQGMGRVSITTECWASTEGLDFISVTAHCIDKEWKLHRKIISFSQLQSHSGEDVAAVVTAAVEEWGLQRVLCFTMKPENDVAIRHMKSVFDERNMVVIADGKYFHVRCVANIVTSVVCEGLAEIDMSVRRVREAMKWITAYSSRSNQFKDLAKLYKVDTERDLCVDIPTKWSSTYLMLEAALPYERVMEGFKLLSPEFVRDLSEMQDNEMQDDEMQDDDLTTIGVPRVEDWLAIKRMSGYLQKFHQFIRLVSDAKNVTAHLFFKEMCTIFSMIKRLERDEDDAKRSLATEMKTRLGKYWSEEKELNPKMNKILYIAALLDPRQKMKHVQLCLKTVYGDNRANELMEELTKSINDLFELYQKDMTLILGQTPTPATPMSDIHVPDDDDSNGSEITRYFAEELYETRASEVNHFDILQWWSSYGSCFPVLSAMARDIMAIPVSSVASKVAFNTEGRVLSEFRSSLPPRYIEALICAKNWLSSSSDSDDEDGE</sequence>
<reference evidence="4" key="2">
    <citation type="submission" date="2020-08" db="EMBL/GenBank/DDBJ databases">
        <title>Plant Genome Project.</title>
        <authorList>
            <person name="Zhang R.-G."/>
        </authorList>
    </citation>
    <scope>NUCLEOTIDE SEQUENCE</scope>
    <source>
        <strain evidence="4">Huo1</strain>
        <tissue evidence="4">Leaf</tissue>
    </source>
</reference>
<organism evidence="4">
    <name type="scientific">Salvia splendens</name>
    <name type="common">Scarlet sage</name>
    <dbReference type="NCBI Taxonomy" id="180675"/>
    <lineage>
        <taxon>Eukaryota</taxon>
        <taxon>Viridiplantae</taxon>
        <taxon>Streptophyta</taxon>
        <taxon>Embryophyta</taxon>
        <taxon>Tracheophyta</taxon>
        <taxon>Spermatophyta</taxon>
        <taxon>Magnoliopsida</taxon>
        <taxon>eudicotyledons</taxon>
        <taxon>Gunneridae</taxon>
        <taxon>Pentapetalae</taxon>
        <taxon>asterids</taxon>
        <taxon>lamiids</taxon>
        <taxon>Lamiales</taxon>
        <taxon>Lamiaceae</taxon>
        <taxon>Nepetoideae</taxon>
        <taxon>Mentheae</taxon>
        <taxon>Salviinae</taxon>
        <taxon>Salvia</taxon>
        <taxon>Salvia subgen. Calosphace</taxon>
        <taxon>core Calosphace</taxon>
    </lineage>
</organism>
<evidence type="ECO:0000256" key="1">
    <source>
        <dbReference type="ARBA" id="ARBA00023125"/>
    </source>
</evidence>
<feature type="domain" description="hAT-like transposase RNase-H fold" evidence="3">
    <location>
        <begin position="453"/>
        <end position="560"/>
    </location>
</feature>
<evidence type="ECO:0000259" key="3">
    <source>
        <dbReference type="Pfam" id="PF14372"/>
    </source>
</evidence>
<dbReference type="PANTHER" id="PTHR46481">
    <property type="entry name" value="ZINC FINGER BED DOMAIN-CONTAINING PROTEIN 4"/>
    <property type="match status" value="1"/>
</dbReference>
<proteinExistence type="predicted"/>
<dbReference type="GO" id="GO:0005634">
    <property type="term" value="C:nucleus"/>
    <property type="evidence" value="ECO:0007669"/>
    <property type="project" value="UniProtKB-SubCell"/>
</dbReference>
<dbReference type="GO" id="GO:0003677">
    <property type="term" value="F:DNA binding"/>
    <property type="evidence" value="ECO:0007669"/>
    <property type="project" value="UniProtKB-KW"/>
</dbReference>